<evidence type="ECO:0000256" key="3">
    <source>
        <dbReference type="ARBA" id="ARBA00022777"/>
    </source>
</evidence>
<comment type="caution">
    <text evidence="5">The sequence shown here is derived from an EMBL/GenBank/DDBJ whole genome shotgun (WGS) entry which is preliminary data.</text>
</comment>
<dbReference type="InterPro" id="IPR011611">
    <property type="entry name" value="PfkB_dom"/>
</dbReference>
<dbReference type="InterPro" id="IPR029056">
    <property type="entry name" value="Ribokinase-like"/>
</dbReference>
<evidence type="ECO:0000259" key="4">
    <source>
        <dbReference type="Pfam" id="PF00294"/>
    </source>
</evidence>
<dbReference type="GO" id="GO:0016301">
    <property type="term" value="F:kinase activity"/>
    <property type="evidence" value="ECO:0007669"/>
    <property type="project" value="UniProtKB-KW"/>
</dbReference>
<dbReference type="PROSITE" id="PS00584">
    <property type="entry name" value="PFKB_KINASES_2"/>
    <property type="match status" value="1"/>
</dbReference>
<accession>A0ABV6L376</accession>
<feature type="domain" description="Carbohydrate kinase PfkB" evidence="4">
    <location>
        <begin position="28"/>
        <end position="288"/>
    </location>
</feature>
<comment type="similarity">
    <text evidence="1">Belongs to the carbohydrate kinase PfkB family.</text>
</comment>
<dbReference type="InterPro" id="IPR002173">
    <property type="entry name" value="Carboh/pur_kinase_PfkB_CS"/>
</dbReference>
<dbReference type="InterPro" id="IPR050306">
    <property type="entry name" value="PfkB_Carbo_kinase"/>
</dbReference>
<dbReference type="PANTHER" id="PTHR43085:SF57">
    <property type="entry name" value="CARBOHYDRATE KINASE PFKB DOMAIN-CONTAINING PROTEIN"/>
    <property type="match status" value="1"/>
</dbReference>
<evidence type="ECO:0000256" key="1">
    <source>
        <dbReference type="ARBA" id="ARBA00010688"/>
    </source>
</evidence>
<name>A0ABV6L376_9SPHI</name>
<evidence type="ECO:0000256" key="2">
    <source>
        <dbReference type="ARBA" id="ARBA00022679"/>
    </source>
</evidence>
<dbReference type="Pfam" id="PF00294">
    <property type="entry name" value="PfkB"/>
    <property type="match status" value="1"/>
</dbReference>
<evidence type="ECO:0000313" key="5">
    <source>
        <dbReference type="EMBL" id="MFC0513503.1"/>
    </source>
</evidence>
<dbReference type="Proteomes" id="UP001589828">
    <property type="component" value="Unassembled WGS sequence"/>
</dbReference>
<dbReference type="Gene3D" id="3.40.1190.20">
    <property type="match status" value="1"/>
</dbReference>
<keyword evidence="2 5" id="KW-0808">Transferase</keyword>
<dbReference type="CDD" id="cd01167">
    <property type="entry name" value="bac_FRK"/>
    <property type="match status" value="1"/>
</dbReference>
<keyword evidence="6" id="KW-1185">Reference proteome</keyword>
<protein>
    <submittedName>
        <fullName evidence="5">Carbohydrate kinase</fullName>
        <ecNumber evidence="5">2.7.1.-</ecNumber>
    </submittedName>
</protein>
<organism evidence="5 6">
    <name type="scientific">Mucilaginibacter angelicae</name>
    <dbReference type="NCBI Taxonomy" id="869718"/>
    <lineage>
        <taxon>Bacteria</taxon>
        <taxon>Pseudomonadati</taxon>
        <taxon>Bacteroidota</taxon>
        <taxon>Sphingobacteriia</taxon>
        <taxon>Sphingobacteriales</taxon>
        <taxon>Sphingobacteriaceae</taxon>
        <taxon>Mucilaginibacter</taxon>
    </lineage>
</organism>
<reference evidence="5 6" key="1">
    <citation type="submission" date="2024-09" db="EMBL/GenBank/DDBJ databases">
        <authorList>
            <person name="Sun Q."/>
            <person name="Mori K."/>
        </authorList>
    </citation>
    <scope>NUCLEOTIDE SEQUENCE [LARGE SCALE GENOMIC DNA]</scope>
    <source>
        <strain evidence="5 6">NCAIM B.02415</strain>
    </source>
</reference>
<dbReference type="EC" id="2.7.1.-" evidence="5"/>
<dbReference type="RefSeq" id="WP_377021367.1">
    <property type="nucleotide sequence ID" value="NZ_JBHLTS010000015.1"/>
</dbReference>
<evidence type="ECO:0000313" key="6">
    <source>
        <dbReference type="Proteomes" id="UP001589828"/>
    </source>
</evidence>
<gene>
    <name evidence="5" type="ORF">ACFFGT_04800</name>
</gene>
<sequence length="303" mass="33789">MMNPQTNISTPAICYGEILWDVLPDGPQPGGALLNVSYHLNKLGVPASLVSKIGNDASGQKLKTLLDSWGIPKHLLQTDTEQPTSQVIAKMNNGNEVSYEIVFPVAWDFIDNSKQIITQLKPSTYLVYGSLASRNSVSRNTLFELLENDAIKVLDINLRPPFISRDLLDELLHKADIVKFNQAELEMVQGLFRGSYWKESEQIKFIQDHFAIPEIMVTKGEFGASYYKGDKAYHVAGREVKVIDTIGSGDSFLAAFIANHYHGEQPQTLLKNAIAMGAFIATKKGGCPDYNIKEYQDFIKKIF</sequence>
<dbReference type="PANTHER" id="PTHR43085">
    <property type="entry name" value="HEXOKINASE FAMILY MEMBER"/>
    <property type="match status" value="1"/>
</dbReference>
<proteinExistence type="inferred from homology"/>
<keyword evidence="3 5" id="KW-0418">Kinase</keyword>
<dbReference type="SUPFAM" id="SSF53613">
    <property type="entry name" value="Ribokinase-like"/>
    <property type="match status" value="1"/>
</dbReference>
<dbReference type="EMBL" id="JBHLTS010000015">
    <property type="protein sequence ID" value="MFC0513503.1"/>
    <property type="molecule type" value="Genomic_DNA"/>
</dbReference>